<name>A0A1M5WNH4_9BACT</name>
<dbReference type="PANTHER" id="PTHR45033">
    <property type="match status" value="1"/>
</dbReference>
<feature type="domain" description="Enoyl reductase (ER)" evidence="1">
    <location>
        <begin position="10"/>
        <end position="333"/>
    </location>
</feature>
<dbReference type="InterPro" id="IPR011032">
    <property type="entry name" value="GroES-like_sf"/>
</dbReference>
<dbReference type="SMART" id="SM00829">
    <property type="entry name" value="PKS_ER"/>
    <property type="match status" value="1"/>
</dbReference>
<evidence type="ECO:0000313" key="2">
    <source>
        <dbReference type="EMBL" id="SHH89041.1"/>
    </source>
</evidence>
<organism evidence="2 3">
    <name type="scientific">Chryseolinea serpens</name>
    <dbReference type="NCBI Taxonomy" id="947013"/>
    <lineage>
        <taxon>Bacteria</taxon>
        <taxon>Pseudomonadati</taxon>
        <taxon>Bacteroidota</taxon>
        <taxon>Cytophagia</taxon>
        <taxon>Cytophagales</taxon>
        <taxon>Fulvivirgaceae</taxon>
        <taxon>Chryseolinea</taxon>
    </lineage>
</organism>
<dbReference type="InterPro" id="IPR013154">
    <property type="entry name" value="ADH-like_N"/>
</dbReference>
<dbReference type="STRING" id="947013.SAMN04488109_5862"/>
<dbReference type="InterPro" id="IPR036291">
    <property type="entry name" value="NAD(P)-bd_dom_sf"/>
</dbReference>
<dbReference type="EMBL" id="FQWQ01000005">
    <property type="protein sequence ID" value="SHH89041.1"/>
    <property type="molecule type" value="Genomic_DNA"/>
</dbReference>
<dbReference type="InterPro" id="IPR013149">
    <property type="entry name" value="ADH-like_C"/>
</dbReference>
<sequence>MKAIHLTKFGLENLQLVEAKTPEPAPGEVLIKVEAVSLNYVDLAVTKGLYNPALVLPRIPVSDGAGVVERVGDAVTRFKKGDRVMVHYYQKWLAGKRTWAMAHSQAGQATQGSLAEYAVFPEDGLVRIPDSLTAVEASTLPIAALTAWTGLIEQGQVTTGHTVLTQGTGGVSIFALQFAKAVGARVIATSSADAKLEKLKALGADEVINYKTNPAWHEEVLRLTGGEGVEATLDVGGAETIGKSLLALRMHGYVGLVGFITGATLPIDFFRMVNACLRVQGLSVGSRGSFENMARAVDSTKLKPVIDTIYPIEKTQEAFRHMESGSFVGKIVVTI</sequence>
<dbReference type="Proteomes" id="UP000184212">
    <property type="component" value="Unassembled WGS sequence"/>
</dbReference>
<dbReference type="Gene3D" id="3.90.180.10">
    <property type="entry name" value="Medium-chain alcohol dehydrogenases, catalytic domain"/>
    <property type="match status" value="1"/>
</dbReference>
<dbReference type="SUPFAM" id="SSF51735">
    <property type="entry name" value="NAD(P)-binding Rossmann-fold domains"/>
    <property type="match status" value="1"/>
</dbReference>
<dbReference type="RefSeq" id="WP_073141779.1">
    <property type="nucleotide sequence ID" value="NZ_FQWQ01000005.1"/>
</dbReference>
<gene>
    <name evidence="2" type="ORF">SAMN04488109_5862</name>
</gene>
<dbReference type="CDD" id="cd08276">
    <property type="entry name" value="MDR7"/>
    <property type="match status" value="1"/>
</dbReference>
<dbReference type="OrthoDB" id="648910at2"/>
<accession>A0A1M5WNH4</accession>
<dbReference type="GO" id="GO:0016491">
    <property type="term" value="F:oxidoreductase activity"/>
    <property type="evidence" value="ECO:0007669"/>
    <property type="project" value="InterPro"/>
</dbReference>
<dbReference type="InterPro" id="IPR052711">
    <property type="entry name" value="Zinc_ADH-like"/>
</dbReference>
<dbReference type="SUPFAM" id="SSF50129">
    <property type="entry name" value="GroES-like"/>
    <property type="match status" value="1"/>
</dbReference>
<dbReference type="PANTHER" id="PTHR45033:SF2">
    <property type="entry name" value="ZINC-TYPE ALCOHOL DEHYDROGENASE-LIKE PROTEIN C1773.06C"/>
    <property type="match status" value="1"/>
</dbReference>
<evidence type="ECO:0000313" key="3">
    <source>
        <dbReference type="Proteomes" id="UP000184212"/>
    </source>
</evidence>
<keyword evidence="3" id="KW-1185">Reference proteome</keyword>
<proteinExistence type="predicted"/>
<dbReference type="AlphaFoldDB" id="A0A1M5WNH4"/>
<protein>
    <submittedName>
        <fullName evidence="2">NADPH:quinone reductase</fullName>
    </submittedName>
</protein>
<dbReference type="Pfam" id="PF08240">
    <property type="entry name" value="ADH_N"/>
    <property type="match status" value="1"/>
</dbReference>
<reference evidence="2 3" key="1">
    <citation type="submission" date="2016-11" db="EMBL/GenBank/DDBJ databases">
        <authorList>
            <person name="Jaros S."/>
            <person name="Januszkiewicz K."/>
            <person name="Wedrychowicz H."/>
        </authorList>
    </citation>
    <scope>NUCLEOTIDE SEQUENCE [LARGE SCALE GENOMIC DNA]</scope>
    <source>
        <strain evidence="2 3">DSM 24574</strain>
    </source>
</reference>
<dbReference type="Pfam" id="PF00107">
    <property type="entry name" value="ADH_zinc_N"/>
    <property type="match status" value="1"/>
</dbReference>
<dbReference type="InterPro" id="IPR020843">
    <property type="entry name" value="ER"/>
</dbReference>
<evidence type="ECO:0000259" key="1">
    <source>
        <dbReference type="SMART" id="SM00829"/>
    </source>
</evidence>
<dbReference type="Gene3D" id="3.40.50.720">
    <property type="entry name" value="NAD(P)-binding Rossmann-like Domain"/>
    <property type="match status" value="1"/>
</dbReference>